<keyword evidence="2" id="KW-1185">Reference proteome</keyword>
<dbReference type="Proteomes" id="UP001162992">
    <property type="component" value="Chromosome 6"/>
</dbReference>
<proteinExistence type="predicted"/>
<dbReference type="EMBL" id="CM055097">
    <property type="protein sequence ID" value="KAJ7553235.1"/>
    <property type="molecule type" value="Genomic_DNA"/>
</dbReference>
<reference evidence="2" key="1">
    <citation type="journal article" date="2024" name="Proc. Natl. Acad. Sci. U.S.A.">
        <title>Extraordinary preservation of gene collinearity over three hundred million years revealed in homosporous lycophytes.</title>
        <authorList>
            <person name="Li C."/>
            <person name="Wickell D."/>
            <person name="Kuo L.Y."/>
            <person name="Chen X."/>
            <person name="Nie B."/>
            <person name="Liao X."/>
            <person name="Peng D."/>
            <person name="Ji J."/>
            <person name="Jenkins J."/>
            <person name="Williams M."/>
            <person name="Shu S."/>
            <person name="Plott C."/>
            <person name="Barry K."/>
            <person name="Rajasekar S."/>
            <person name="Grimwood J."/>
            <person name="Han X."/>
            <person name="Sun S."/>
            <person name="Hou Z."/>
            <person name="He W."/>
            <person name="Dai G."/>
            <person name="Sun C."/>
            <person name="Schmutz J."/>
            <person name="Leebens-Mack J.H."/>
            <person name="Li F.W."/>
            <person name="Wang L."/>
        </authorList>
    </citation>
    <scope>NUCLEOTIDE SEQUENCE [LARGE SCALE GENOMIC DNA]</scope>
    <source>
        <strain evidence="2">cv. PW_Plant_1</strain>
    </source>
</reference>
<evidence type="ECO:0000313" key="1">
    <source>
        <dbReference type="EMBL" id="KAJ7553235.1"/>
    </source>
</evidence>
<organism evidence="1 2">
    <name type="scientific">Diphasiastrum complanatum</name>
    <name type="common">Issler's clubmoss</name>
    <name type="synonym">Lycopodium complanatum</name>
    <dbReference type="NCBI Taxonomy" id="34168"/>
    <lineage>
        <taxon>Eukaryota</taxon>
        <taxon>Viridiplantae</taxon>
        <taxon>Streptophyta</taxon>
        <taxon>Embryophyta</taxon>
        <taxon>Tracheophyta</taxon>
        <taxon>Lycopodiopsida</taxon>
        <taxon>Lycopodiales</taxon>
        <taxon>Lycopodiaceae</taxon>
        <taxon>Lycopodioideae</taxon>
        <taxon>Diphasiastrum</taxon>
    </lineage>
</organism>
<name>A0ACC2DGJ7_DIPCM</name>
<gene>
    <name evidence="1" type="ORF">O6H91_06G089200</name>
</gene>
<evidence type="ECO:0000313" key="2">
    <source>
        <dbReference type="Proteomes" id="UP001162992"/>
    </source>
</evidence>
<accession>A0ACC2DGJ7</accession>
<sequence length="96" mass="10749">MNNEQRVSSHTTPRKDWFSSFSKGINDQVVLGDSSTQDTVGKVNIPIQFNSGFSSVIKNALLIPNLARNLLSVGAIIDQDMLVEFYNDRCFIKDLK</sequence>
<protein>
    <submittedName>
        <fullName evidence="1">Uncharacterized protein</fullName>
    </submittedName>
</protein>
<comment type="caution">
    <text evidence="1">The sequence shown here is derived from an EMBL/GenBank/DDBJ whole genome shotgun (WGS) entry which is preliminary data.</text>
</comment>